<evidence type="ECO:0000259" key="2">
    <source>
        <dbReference type="PROSITE" id="PS50200"/>
    </source>
</evidence>
<reference evidence="3" key="1">
    <citation type="submission" date="2022-12" db="EMBL/GenBank/DDBJ databases">
        <title>Genome assemblies of Blomia tropicalis.</title>
        <authorList>
            <person name="Cui Y."/>
        </authorList>
    </citation>
    <scope>NUCLEOTIDE SEQUENCE</scope>
    <source>
        <tissue evidence="3">Adult mites</tissue>
    </source>
</reference>
<evidence type="ECO:0000313" key="4">
    <source>
        <dbReference type="Proteomes" id="UP001142055"/>
    </source>
</evidence>
<dbReference type="SUPFAM" id="SSF54236">
    <property type="entry name" value="Ubiquitin-like"/>
    <property type="match status" value="1"/>
</dbReference>
<accession>A0A9Q0M5T9</accession>
<gene>
    <name evidence="3" type="ORF">RDWZM_004975</name>
</gene>
<dbReference type="Gene3D" id="3.10.20.90">
    <property type="entry name" value="Phosphatidylinositol 3-kinase Catalytic Subunit, Chain A, domain 1"/>
    <property type="match status" value="1"/>
</dbReference>
<dbReference type="GO" id="GO:0007165">
    <property type="term" value="P:signal transduction"/>
    <property type="evidence" value="ECO:0007669"/>
    <property type="project" value="InterPro"/>
</dbReference>
<evidence type="ECO:0000256" key="1">
    <source>
        <dbReference type="SAM" id="Coils"/>
    </source>
</evidence>
<dbReference type="InterPro" id="IPR000159">
    <property type="entry name" value="RA_dom"/>
</dbReference>
<protein>
    <recommendedName>
        <fullName evidence="2">Ras-associating domain-containing protein</fullName>
    </recommendedName>
</protein>
<dbReference type="OMA" id="FILIEKW"/>
<dbReference type="AlphaFoldDB" id="A0A9Q0M5T9"/>
<sequence>MELKVWCDGIQRVVCGASASTTCQDIVFALAHATGQTGRFILIEKWRNSERVLAPSDRPLTSLAKWGEYANDVTFIMKRSGDVSNTTNGKTNKFNTIGNNKSDGDLVHKRKILVNSMMNNMNQDKQTNGDKNIPGGFVKQIEPNLNHSSTLPLINRGEPFVRSISFHKPVDRHEAASHYMELGPKGNYDSTTLDRGNYSHLIYKNGSNLKDNSKVPSHSMHHQEPLYSTLSKNRPPQPPPYQEAITKSTLFNNVSASGSGIYGQIGQPIGNGKNSVVPSQFVSNGSQTASDQMSHCNQVPNGITNNKETSSSNNIKSLSSLQQETINLIDMQQHTMKSQERDITNIEQELNIVQQKLSENEISVQRYKEEMELLKQLWIEQDMLINKLESEHLEEELNQLINQATNYEQEMKEIKQNLANCENDVLKCCEQIGELEALLQHLRTSIQEKTKEIDSQNIELNSLKESIERLDETIQEKGNIIDKLVIEIKEANVEGLSLQASGLYVEEKETAKESETTNPVSISSRIGSNRKISVLPHELGSTVPTKKNPDGIWV</sequence>
<dbReference type="Pfam" id="PF21712">
    <property type="entry name" value="RASSF8-10_RA"/>
    <property type="match status" value="1"/>
</dbReference>
<dbReference type="PANTHER" id="PTHR15286">
    <property type="entry name" value="RAS-ASSOCIATING DOMAIN CONTAINING PROTEIN"/>
    <property type="match status" value="1"/>
</dbReference>
<organism evidence="3 4">
    <name type="scientific">Blomia tropicalis</name>
    <name type="common">Mite</name>
    <dbReference type="NCBI Taxonomy" id="40697"/>
    <lineage>
        <taxon>Eukaryota</taxon>
        <taxon>Metazoa</taxon>
        <taxon>Ecdysozoa</taxon>
        <taxon>Arthropoda</taxon>
        <taxon>Chelicerata</taxon>
        <taxon>Arachnida</taxon>
        <taxon>Acari</taxon>
        <taxon>Acariformes</taxon>
        <taxon>Sarcoptiformes</taxon>
        <taxon>Astigmata</taxon>
        <taxon>Glycyphagoidea</taxon>
        <taxon>Echimyopodidae</taxon>
        <taxon>Blomia</taxon>
    </lineage>
</organism>
<dbReference type="SUPFAM" id="SSF57997">
    <property type="entry name" value="Tropomyosin"/>
    <property type="match status" value="1"/>
</dbReference>
<keyword evidence="1" id="KW-0175">Coiled coil</keyword>
<dbReference type="InterPro" id="IPR048945">
    <property type="entry name" value="RASSF8/10_RA"/>
</dbReference>
<evidence type="ECO:0000313" key="3">
    <source>
        <dbReference type="EMBL" id="KAJ6219163.1"/>
    </source>
</evidence>
<dbReference type="InterPro" id="IPR029071">
    <property type="entry name" value="Ubiquitin-like_domsf"/>
</dbReference>
<dbReference type="EMBL" id="JAPWDV010000002">
    <property type="protein sequence ID" value="KAJ6219163.1"/>
    <property type="molecule type" value="Genomic_DNA"/>
</dbReference>
<comment type="caution">
    <text evidence="3">The sequence shown here is derived from an EMBL/GenBank/DDBJ whole genome shotgun (WGS) entry which is preliminary data.</text>
</comment>
<feature type="coiled-coil region" evidence="1">
    <location>
        <begin position="329"/>
        <end position="480"/>
    </location>
</feature>
<dbReference type="Proteomes" id="UP001142055">
    <property type="component" value="Chromosome 2"/>
</dbReference>
<dbReference type="PANTHER" id="PTHR15286:SF6">
    <property type="entry name" value="GH01133P"/>
    <property type="match status" value="1"/>
</dbReference>
<keyword evidence="4" id="KW-1185">Reference proteome</keyword>
<proteinExistence type="predicted"/>
<feature type="domain" description="Ras-associating" evidence="2">
    <location>
        <begin position="1"/>
        <end position="82"/>
    </location>
</feature>
<dbReference type="PROSITE" id="PS50200">
    <property type="entry name" value="RA"/>
    <property type="match status" value="1"/>
</dbReference>
<name>A0A9Q0M5T9_BLOTA</name>
<dbReference type="InterPro" id="IPR033593">
    <property type="entry name" value="N-RASSF"/>
</dbReference>